<evidence type="ECO:0000259" key="1">
    <source>
        <dbReference type="PROSITE" id="PS50943"/>
    </source>
</evidence>
<dbReference type="InterPro" id="IPR001387">
    <property type="entry name" value="Cro/C1-type_HTH"/>
</dbReference>
<proteinExistence type="predicted"/>
<gene>
    <name evidence="2" type="ORF">HYN56_22375</name>
</gene>
<dbReference type="Pfam" id="PF01381">
    <property type="entry name" value="HTH_3"/>
    <property type="match status" value="1"/>
</dbReference>
<dbReference type="AlphaFoldDB" id="A0A2S1YST2"/>
<dbReference type="SMART" id="SM00530">
    <property type="entry name" value="HTH_XRE"/>
    <property type="match status" value="1"/>
</dbReference>
<dbReference type="KEGG" id="fcr:HYN56_22375"/>
<dbReference type="Proteomes" id="UP000245250">
    <property type="component" value="Chromosome"/>
</dbReference>
<dbReference type="OrthoDB" id="959646at2"/>
<dbReference type="GO" id="GO:0003677">
    <property type="term" value="F:DNA binding"/>
    <property type="evidence" value="ECO:0007669"/>
    <property type="project" value="InterPro"/>
</dbReference>
<sequence length="69" mass="8326">MVMENYYLRIKEYRLQNNHTPEYVAIQMEMSVKTYEKIENGMIDLKLSKLDRLVKILGIKKSQIFELEN</sequence>
<reference evidence="2 3" key="1">
    <citation type="submission" date="2018-05" db="EMBL/GenBank/DDBJ databases">
        <title>Genome sequencing of Flavobacterium sp. HYN0056.</title>
        <authorList>
            <person name="Yi H."/>
            <person name="Baek C."/>
        </authorList>
    </citation>
    <scope>NUCLEOTIDE SEQUENCE [LARGE SCALE GENOMIC DNA]</scope>
    <source>
        <strain evidence="2 3">HYN0056</strain>
    </source>
</reference>
<accession>A0A2S1YST2</accession>
<dbReference type="Gene3D" id="1.10.260.40">
    <property type="entry name" value="lambda repressor-like DNA-binding domains"/>
    <property type="match status" value="1"/>
</dbReference>
<dbReference type="SUPFAM" id="SSF47413">
    <property type="entry name" value="lambda repressor-like DNA-binding domains"/>
    <property type="match status" value="1"/>
</dbReference>
<name>A0A2S1YST2_9FLAO</name>
<dbReference type="CDD" id="cd00093">
    <property type="entry name" value="HTH_XRE"/>
    <property type="match status" value="1"/>
</dbReference>
<dbReference type="InterPro" id="IPR010982">
    <property type="entry name" value="Lambda_DNA-bd_dom_sf"/>
</dbReference>
<organism evidence="2 3">
    <name type="scientific">Flavobacterium crocinum</name>
    <dbReference type="NCBI Taxonomy" id="2183896"/>
    <lineage>
        <taxon>Bacteria</taxon>
        <taxon>Pseudomonadati</taxon>
        <taxon>Bacteroidota</taxon>
        <taxon>Flavobacteriia</taxon>
        <taxon>Flavobacteriales</taxon>
        <taxon>Flavobacteriaceae</taxon>
        <taxon>Flavobacterium</taxon>
    </lineage>
</organism>
<dbReference type="EMBL" id="CP029255">
    <property type="protein sequence ID" value="AWK06828.1"/>
    <property type="molecule type" value="Genomic_DNA"/>
</dbReference>
<protein>
    <recommendedName>
        <fullName evidence="1">HTH cro/C1-type domain-containing protein</fullName>
    </recommendedName>
</protein>
<evidence type="ECO:0000313" key="2">
    <source>
        <dbReference type="EMBL" id="AWK06828.1"/>
    </source>
</evidence>
<feature type="domain" description="HTH cro/C1-type" evidence="1">
    <location>
        <begin position="10"/>
        <end position="64"/>
    </location>
</feature>
<keyword evidence="3" id="KW-1185">Reference proteome</keyword>
<evidence type="ECO:0000313" key="3">
    <source>
        <dbReference type="Proteomes" id="UP000245250"/>
    </source>
</evidence>
<dbReference type="PROSITE" id="PS50943">
    <property type="entry name" value="HTH_CROC1"/>
    <property type="match status" value="1"/>
</dbReference>